<accession>A0A0R2LLN1</accession>
<organism evidence="1 2">
    <name type="scientific">Companilactobacillus kimchiensis</name>
    <dbReference type="NCBI Taxonomy" id="993692"/>
    <lineage>
        <taxon>Bacteria</taxon>
        <taxon>Bacillati</taxon>
        <taxon>Bacillota</taxon>
        <taxon>Bacilli</taxon>
        <taxon>Lactobacillales</taxon>
        <taxon>Lactobacillaceae</taxon>
        <taxon>Companilactobacillus</taxon>
    </lineage>
</organism>
<dbReference type="AlphaFoldDB" id="A0A0R2LLN1"/>
<sequence>MKDKKELSKQDRIKQLSKKSQLKLEEIRQQQNFKTIEEAYDYLMKFTQQK</sequence>
<protein>
    <submittedName>
        <fullName evidence="1">Uncharacterized protein</fullName>
    </submittedName>
</protein>
<comment type="caution">
    <text evidence="1">The sequence shown here is derived from an EMBL/GenBank/DDBJ whole genome shotgun (WGS) entry which is preliminary data.</text>
</comment>
<gene>
    <name evidence="1" type="ORF">IV57_GL000115</name>
</gene>
<reference evidence="1 2" key="1">
    <citation type="journal article" date="2015" name="Genome Announc.">
        <title>Expanding the biotechnology potential of lactobacilli through comparative genomics of 213 strains and associated genera.</title>
        <authorList>
            <person name="Sun Z."/>
            <person name="Harris H.M."/>
            <person name="McCann A."/>
            <person name="Guo C."/>
            <person name="Argimon S."/>
            <person name="Zhang W."/>
            <person name="Yang X."/>
            <person name="Jeffery I.B."/>
            <person name="Cooney J.C."/>
            <person name="Kagawa T.F."/>
            <person name="Liu W."/>
            <person name="Song Y."/>
            <person name="Salvetti E."/>
            <person name="Wrobel A."/>
            <person name="Rasinkangas P."/>
            <person name="Parkhill J."/>
            <person name="Rea M.C."/>
            <person name="O'Sullivan O."/>
            <person name="Ritari J."/>
            <person name="Douillard F.P."/>
            <person name="Paul Ross R."/>
            <person name="Yang R."/>
            <person name="Briner A.E."/>
            <person name="Felis G.E."/>
            <person name="de Vos W.M."/>
            <person name="Barrangou R."/>
            <person name="Klaenhammer T.R."/>
            <person name="Caufield P.W."/>
            <person name="Cui Y."/>
            <person name="Zhang H."/>
            <person name="O'Toole P.W."/>
        </authorList>
    </citation>
    <scope>NUCLEOTIDE SEQUENCE [LARGE SCALE GENOMIC DNA]</scope>
    <source>
        <strain evidence="1 2">DSM 24716</strain>
    </source>
</reference>
<proteinExistence type="predicted"/>
<evidence type="ECO:0000313" key="2">
    <source>
        <dbReference type="Proteomes" id="UP000051006"/>
    </source>
</evidence>
<dbReference type="EMBL" id="JQCF01000001">
    <property type="protein sequence ID" value="KRO00795.1"/>
    <property type="molecule type" value="Genomic_DNA"/>
</dbReference>
<dbReference type="RefSeq" id="WP_157051865.1">
    <property type="nucleotide sequence ID" value="NZ_JQCF01000001.1"/>
</dbReference>
<dbReference type="PATRIC" id="fig|993692.3.peg.116"/>
<dbReference type="STRING" id="993692.IV57_GL000115"/>
<evidence type="ECO:0000313" key="1">
    <source>
        <dbReference type="EMBL" id="KRO00795.1"/>
    </source>
</evidence>
<dbReference type="Proteomes" id="UP000051006">
    <property type="component" value="Unassembled WGS sequence"/>
</dbReference>
<name>A0A0R2LLN1_9LACO</name>
<keyword evidence="2" id="KW-1185">Reference proteome</keyword>